<dbReference type="InterPro" id="IPR018247">
    <property type="entry name" value="EF_Hand_1_Ca_BS"/>
</dbReference>
<feature type="region of interest" description="Disordered" evidence="1">
    <location>
        <begin position="568"/>
        <end position="591"/>
    </location>
</feature>
<feature type="region of interest" description="Disordered" evidence="1">
    <location>
        <begin position="1973"/>
        <end position="1994"/>
    </location>
</feature>
<feature type="compositionally biased region" description="Acidic residues" evidence="1">
    <location>
        <begin position="1357"/>
        <end position="1371"/>
    </location>
</feature>
<feature type="compositionally biased region" description="Polar residues" evidence="1">
    <location>
        <begin position="1286"/>
        <end position="1295"/>
    </location>
</feature>
<feature type="domain" description="PKD" evidence="2">
    <location>
        <begin position="868"/>
        <end position="932"/>
    </location>
</feature>
<proteinExistence type="predicted"/>
<protein>
    <submittedName>
        <fullName evidence="3">Putative secreted protein (Por secretion system target)</fullName>
    </submittedName>
</protein>
<dbReference type="InterPro" id="IPR041437">
    <property type="entry name" value="GH115_C"/>
</dbReference>
<feature type="region of interest" description="Disordered" evidence="1">
    <location>
        <begin position="2993"/>
        <end position="3086"/>
    </location>
</feature>
<feature type="compositionally biased region" description="Acidic residues" evidence="1">
    <location>
        <begin position="2906"/>
        <end position="2920"/>
    </location>
</feature>
<dbReference type="InterPro" id="IPR000601">
    <property type="entry name" value="PKD_dom"/>
</dbReference>
<feature type="compositionally biased region" description="Polar residues" evidence="1">
    <location>
        <begin position="2922"/>
        <end position="2931"/>
    </location>
</feature>
<dbReference type="Gene3D" id="2.60.120.260">
    <property type="entry name" value="Galactose-binding domain-like"/>
    <property type="match status" value="2"/>
</dbReference>
<feature type="region of interest" description="Disordered" evidence="1">
    <location>
        <begin position="1465"/>
        <end position="1493"/>
    </location>
</feature>
<dbReference type="Gene3D" id="2.60.40.10">
    <property type="entry name" value="Immunoglobulins"/>
    <property type="match status" value="1"/>
</dbReference>
<feature type="region of interest" description="Disordered" evidence="1">
    <location>
        <begin position="2472"/>
        <end position="2542"/>
    </location>
</feature>
<feature type="compositionally biased region" description="Polar residues" evidence="1">
    <location>
        <begin position="2521"/>
        <end position="2535"/>
    </location>
</feature>
<evidence type="ECO:0000313" key="4">
    <source>
        <dbReference type="Proteomes" id="UP000256779"/>
    </source>
</evidence>
<feature type="compositionally biased region" description="Acidic residues" evidence="1">
    <location>
        <begin position="3402"/>
        <end position="3419"/>
    </location>
</feature>
<feature type="region of interest" description="Disordered" evidence="1">
    <location>
        <begin position="3654"/>
        <end position="3684"/>
    </location>
</feature>
<dbReference type="InterPro" id="IPR035986">
    <property type="entry name" value="PKD_dom_sf"/>
</dbReference>
<name>A0A3D9KZ28_MARFU</name>
<feature type="region of interest" description="Disordered" evidence="1">
    <location>
        <begin position="1938"/>
        <end position="1958"/>
    </location>
</feature>
<dbReference type="Pfam" id="PF00801">
    <property type="entry name" value="PKD"/>
    <property type="match status" value="1"/>
</dbReference>
<dbReference type="SUPFAM" id="SSF103647">
    <property type="entry name" value="TSP type-3 repeat"/>
    <property type="match status" value="5"/>
</dbReference>
<keyword evidence="4" id="KW-1185">Reference proteome</keyword>
<dbReference type="PROSITE" id="PS00018">
    <property type="entry name" value="EF_HAND_1"/>
    <property type="match status" value="1"/>
</dbReference>
<feature type="compositionally biased region" description="Polar residues" evidence="1">
    <location>
        <begin position="1311"/>
        <end position="1327"/>
    </location>
</feature>
<dbReference type="GO" id="GO:0005509">
    <property type="term" value="F:calcium ion binding"/>
    <property type="evidence" value="ECO:0007669"/>
    <property type="project" value="InterPro"/>
</dbReference>
<dbReference type="InterPro" id="IPR013783">
    <property type="entry name" value="Ig-like_fold"/>
</dbReference>
<dbReference type="EMBL" id="QREG01000025">
    <property type="protein sequence ID" value="RED93359.1"/>
    <property type="molecule type" value="Genomic_DNA"/>
</dbReference>
<dbReference type="Pfam" id="PF17829">
    <property type="entry name" value="GH115_C"/>
    <property type="match status" value="1"/>
</dbReference>
<feature type="compositionally biased region" description="Acidic residues" evidence="1">
    <location>
        <begin position="2313"/>
        <end position="2322"/>
    </location>
</feature>
<feature type="region of interest" description="Disordered" evidence="1">
    <location>
        <begin position="3572"/>
        <end position="3608"/>
    </location>
</feature>
<feature type="region of interest" description="Disordered" evidence="1">
    <location>
        <begin position="2404"/>
        <end position="2451"/>
    </location>
</feature>
<feature type="compositionally biased region" description="Polar residues" evidence="1">
    <location>
        <begin position="3050"/>
        <end position="3080"/>
    </location>
</feature>
<accession>A0A3D9KZ28</accession>
<feature type="compositionally biased region" description="Polar residues" evidence="1">
    <location>
        <begin position="3331"/>
        <end position="3344"/>
    </location>
</feature>
<evidence type="ECO:0000256" key="1">
    <source>
        <dbReference type="SAM" id="MobiDB-lite"/>
    </source>
</evidence>
<dbReference type="SUPFAM" id="SSF49299">
    <property type="entry name" value="PKD domain"/>
    <property type="match status" value="1"/>
</dbReference>
<feature type="region of interest" description="Disordered" evidence="1">
    <location>
        <begin position="3215"/>
        <end position="3317"/>
    </location>
</feature>
<feature type="compositionally biased region" description="Acidic residues" evidence="1">
    <location>
        <begin position="2847"/>
        <end position="2857"/>
    </location>
</feature>
<comment type="caution">
    <text evidence="3">The sequence shown here is derived from an EMBL/GenBank/DDBJ whole genome shotgun (WGS) entry which is preliminary data.</text>
</comment>
<organism evidence="3 4">
    <name type="scientific">Marinoscillum furvescens DSM 4134</name>
    <dbReference type="NCBI Taxonomy" id="1122208"/>
    <lineage>
        <taxon>Bacteria</taxon>
        <taxon>Pseudomonadati</taxon>
        <taxon>Bacteroidota</taxon>
        <taxon>Cytophagia</taxon>
        <taxon>Cytophagales</taxon>
        <taxon>Reichenbachiellaceae</taxon>
        <taxon>Marinoscillum</taxon>
    </lineage>
</organism>
<dbReference type="PROSITE" id="PS50093">
    <property type="entry name" value="PKD"/>
    <property type="match status" value="1"/>
</dbReference>
<dbReference type="InterPro" id="IPR028974">
    <property type="entry name" value="TSP_type-3_rpt"/>
</dbReference>
<reference evidence="3 4" key="1">
    <citation type="submission" date="2018-07" db="EMBL/GenBank/DDBJ databases">
        <title>Genomic Encyclopedia of Type Strains, Phase IV (KMG-IV): sequencing the most valuable type-strain genomes for metagenomic binning, comparative biology and taxonomic classification.</title>
        <authorList>
            <person name="Goeker M."/>
        </authorList>
    </citation>
    <scope>NUCLEOTIDE SEQUENCE [LARGE SCALE GENOMIC DNA]</scope>
    <source>
        <strain evidence="3 4">DSM 4134</strain>
    </source>
</reference>
<feature type="region of interest" description="Disordered" evidence="1">
    <location>
        <begin position="2906"/>
        <end position="2931"/>
    </location>
</feature>
<feature type="region of interest" description="Disordered" evidence="1">
    <location>
        <begin position="1753"/>
        <end position="1788"/>
    </location>
</feature>
<dbReference type="CDD" id="cd00146">
    <property type="entry name" value="PKD"/>
    <property type="match status" value="1"/>
</dbReference>
<feature type="compositionally biased region" description="Acidic residues" evidence="1">
    <location>
        <begin position="574"/>
        <end position="591"/>
    </location>
</feature>
<feature type="region of interest" description="Disordered" evidence="1">
    <location>
        <begin position="1619"/>
        <end position="1733"/>
    </location>
</feature>
<feature type="compositionally biased region" description="Acidic residues" evidence="1">
    <location>
        <begin position="2369"/>
        <end position="2379"/>
    </location>
</feature>
<feature type="compositionally biased region" description="Acidic residues" evidence="1">
    <location>
        <begin position="3345"/>
        <end position="3371"/>
    </location>
</feature>
<feature type="region of interest" description="Disordered" evidence="1">
    <location>
        <begin position="2021"/>
        <end position="2120"/>
    </location>
</feature>
<dbReference type="Proteomes" id="UP000256779">
    <property type="component" value="Unassembled WGS sequence"/>
</dbReference>
<feature type="compositionally biased region" description="Acidic residues" evidence="1">
    <location>
        <begin position="2427"/>
        <end position="2437"/>
    </location>
</feature>
<feature type="compositionally biased region" description="Acidic residues" evidence="1">
    <location>
        <begin position="2344"/>
        <end position="2353"/>
    </location>
</feature>
<evidence type="ECO:0000313" key="3">
    <source>
        <dbReference type="EMBL" id="RED93359.1"/>
    </source>
</evidence>
<dbReference type="PANTHER" id="PTHR10199">
    <property type="entry name" value="THROMBOSPONDIN"/>
    <property type="match status" value="1"/>
</dbReference>
<feature type="compositionally biased region" description="Basic and acidic residues" evidence="1">
    <location>
        <begin position="1344"/>
        <end position="1356"/>
    </location>
</feature>
<feature type="region of interest" description="Disordered" evidence="1">
    <location>
        <begin position="2841"/>
        <end position="2863"/>
    </location>
</feature>
<feature type="region of interest" description="Disordered" evidence="1">
    <location>
        <begin position="3331"/>
        <end position="3538"/>
    </location>
</feature>
<feature type="compositionally biased region" description="Acidic residues" evidence="1">
    <location>
        <begin position="1639"/>
        <end position="1653"/>
    </location>
</feature>
<gene>
    <name evidence="3" type="ORF">C7460_1254</name>
</gene>
<dbReference type="NCBIfam" id="TIGR04183">
    <property type="entry name" value="Por_Secre_tail"/>
    <property type="match status" value="1"/>
</dbReference>
<feature type="region of interest" description="Disordered" evidence="1">
    <location>
        <begin position="3710"/>
        <end position="3730"/>
    </location>
</feature>
<evidence type="ECO:0000259" key="2">
    <source>
        <dbReference type="PROSITE" id="PS50093"/>
    </source>
</evidence>
<feature type="region of interest" description="Disordered" evidence="1">
    <location>
        <begin position="1286"/>
        <end position="1412"/>
    </location>
</feature>
<dbReference type="PANTHER" id="PTHR10199:SF119">
    <property type="entry name" value="RE20510P"/>
    <property type="match status" value="1"/>
</dbReference>
<dbReference type="Gene3D" id="4.10.1080.10">
    <property type="entry name" value="TSP type-3 repeat"/>
    <property type="match status" value="6"/>
</dbReference>
<feature type="compositionally biased region" description="Polar residues" evidence="1">
    <location>
        <begin position="1654"/>
        <end position="1675"/>
    </location>
</feature>
<feature type="compositionally biased region" description="Acidic residues" evidence="1">
    <location>
        <begin position="1683"/>
        <end position="1700"/>
    </location>
</feature>
<feature type="compositionally biased region" description="Acidic residues" evidence="1">
    <location>
        <begin position="3262"/>
        <end position="3286"/>
    </location>
</feature>
<feature type="region of interest" description="Disordered" evidence="1">
    <location>
        <begin position="2581"/>
        <end position="2601"/>
    </location>
</feature>
<feature type="compositionally biased region" description="Polar residues" evidence="1">
    <location>
        <begin position="1619"/>
        <end position="1629"/>
    </location>
</feature>
<sequence>MNTSSPAIADMAITAICYLCKRRLQHFSSSKFLFFILGLFAAISSYAEGSRTLAPNYGDTVSTWLGAPSNNNELAWLEHDSQLSGDFLDPAATSDQRLFVRMLPGETLYYGLRRIPVKYDNVNPYSQATTEGNNQDLTVVIYDNAGNIVQAVFFERDATFDGQARLDASYTSSGTGTDGIITSVANSLNGPEFTYNSNTINSGGYSPLSYTNDTGSDQDFYITFIQDNYTYTSHAQFITDIENGTINDADIRSWYDLWDFSVYDNNEEKPGRLHCKRWNLTVQDLDNVLADEVKFYAQVPSVIDGVNQGNYIKQVDLGGLEAFSIIIYANSEGSDGSNGDLNGDGITDFQDDRMSTTSDIGQLDYPMFINNPDIDLYPTTVLPTVNITNANFYCNSQTQNGEASITFEANQTGQIAILVDLDGTNGYQAGTEDVIIEALISSEGYETIIWDGLDGNGNPVPSGTEITISGRFTAGPIHIPLWDVEANNQGMNMLDVRPSTSFDLIYWDDDDIASGATPEIELDGTNTSLHTWTDGDDYLVNTWSFGFYQINTENVVFQYNCNSDGDNTSVLLDQDNDNDGIPDSSEGDFNADTDGDGIPDYLDSDLAGFVDSNGDGINDNFDFDLDGIPDGRDKDSDNDGIPDVIEAGGVDADNNGIIDCGSAYTVSLTVTDDGGATTTHSGYVTVSESGSSTNFTGSTGAFTYDDENFYLEAECATVGSNFNIISEELASNEQAVQTNAGPSYDNAPTGVNDRIRFTFDIATTGTYTVYGRVSGASNVADGFWVRADGGTYVKWNNWDTGGDYDWVQFWDSDNGESLVTYNFNTTGSHTIDIAYRDDNAIIDKLYISLAGTTPTGEGSTAINCNISPESGINISSSSGTSPFTVNFTANAQDFLGGSIASYSWDFGDGNTSTSQNPTHIFDVNDAYPLDLNHNGICDAYDNTCDGTSSTFTTYAIGANTSGTVNNPTNALGAPNGDYANIATEDSYIDLQLPDLVNGGTTITINMALATGTGFNVTFFESQDGTTFSNSTQIQLDGGTTATDYTYILVDAAEYIRVRSDGNTDRYLYHISYDITTSCGPGTPLSIPDTDGDGVPNYKDLDADNDGIVDAIEAGGSAGENGYIANYTDNNGNGLNDDQEVVPLSLPDTDGDGTLADYLDIDSDNDGIPDNIEAQRSDSTIAIVAGDTNGNGLLDIYDPQIDGTLLTTVDTDGDGDADYADTDADGDGVRDQIEGWDSDFNGYGDWDATGSNNDITDETGYNTDTDGDGLWDIYDNVATTGVTNIVGSSAPLQNTDGADLKDWQDTDDDNDGSLTSGEDVNTNNNWSDDFTEGQGASATVPDYLFRGDYDGDSIADKDDTDSDNDGISDAEESNGQAYDPSQDHDNDGIPNYRDPDLAGGFTDVNGDGVFDEYDTDRDGIPDFLDLDSDNDGIWDAVEAYGGSLPNGMDQTTGQFTLNDPDNDGLMNYIDSSPAASGGSSTLSNPDSDGDGIKDYIDIDSDGDGIVDLIESQTTAALVTPSGLDSDGDGIDDAFDPNNGGVLITPVNTDGLDFPDYLDDDSDNDNVSDLIEGHDANINGFGDWDTNQSGTADEANMTTDTDGDGLADAFDTVTLGDAGNATGSNAALQNTDGLDQLDFRDTDDDADGTLTENEDSNANGNYQDDQTQGQEGGSTVPNYLFNGDYDNDNITDINDGDSDNDGIPDSAENGGQAVNPDGDEDGDGIPNYKDTDDPAVTGVLTSTADANGDGVYDVYDADGDGVPDFRDADSDNDGIPDLVEAGGTDSDGDGQVDCYDEFYLEAECHSYGGNWTTVTGDADASNGTYVEYPSGTTINNPPINNDDYLTYTFSICTAGTFDVWFLARTANGGDDSFWVAMDNDTDTTKFNNINGGTTDFAWDQLHDTDNGATTVSYTLSAGQHTLRIGYREDGAELDKIFLTRNGTTPSGNTQSTINCLSPGDTDSDGVADFLDIDSDNDGITDLTEAGGTDSDGDGRADVLTDSDNDGLADLFDTDNGGTQLAIVDSDSDGIPNYQDLDSDNDGVTDATENGGDDSNGDGLIDGYASDADGDGLADIVDPDSGGVPISGVDTDGDGIPNSRDLDSDNDGLPDIIEAGGTDGDNDGIVDDLLDIDQDGIPANVDVDETGGTDADGDGIDDQFDVTYTGGNDTDGDGIDNVYDYDKNGDGFSDFVEANPYTLLDTDGDGNKNFRDIDSDNDGIVDVIEFGETADAATGTIDGFTDTDGDGLNDTQDGYLGTVVNGAVSPITPVNSDTGTEPADAVKPDYLDIDSDNDGVVDLYESQTKATLISLSGVDSDGDGLDDAFDPNAGGSLITPVNTDGDANPDYLDDDSDGDGVNDQTEGDNANKDSYGDWDADTDGNFDDAGYNTDTDADGLLDIFDNVSSVGDNNVTGSSSAVQDTDKDGTWDFQDLDDDNDGIDTNDPADYTDFNDDPNGIIPDYLYGDTDFDDDGIANADDLDADNDGVANTAEDGGTGIDPNGDLDGDGFLNFEDTDIDGDGIANSADTDTGGINTTGFTDLNGDGTIDQFDKDLDGTPDYIDRDSDNDGIADVIEFGLTDADKDGTLDEGSGITDVNGNGLDDNRESGPLSLSSSFADECISSADPTHNLSFSVSTVDANADATLSFTLVGDYGPQAGESFTLTGEGSVNLGTYDRTDSDNPGAADCETLNFSITISQANWNTFNNDGTVSITMTTGGGVDAICSGNSSCISNTEVNWTISNPSSGSPITPPDTDSDGIEDHLDLDADADGIPDNIEAQTNADYTAPVLTDSDGDGILDVYDEDVAVGNAITPIDTDGDGNEDYIDTDSDDDNIPDVVEAWDSDLNGFGDWDSDSNNDPTDETGYASDVDADGISYIFDNVSGKGSIANISGTSATLGDTDGDGIRDFRDTDDDGDGINTDTEDNNSNLDWTDDFTQGGRTVPDYLYSPDNDGDGIINSADLDADNDGILNSDESPGVIYDALSDLDQDGTFNYLDSDLPGYTDSNGDGVDDRYDQDLDGVPNFFDLDSDDDGIPDLVEVGNSDADGDGRLDSFTDTNSDGADDNLNSPVSTLNSESGSVNNATRAEGLPDNSWAAFNNTGVVTADIITLDLGSTLSEGTIVAVKMRIRNNASSKTMTVTESNNNVLYNNDTDFTLDTHLDVSQFFYYELAADARYLRFELTARTSGNMQIDGISYNSSAPTDTDGDGLADFLDLDSDDDGITDNREGQTSAGYIAPTTTDTDGDGLKDVYDGNNGGTAIATPVDTDGDGTDDYLDTDSDDDNVLDEVEGFDANKNGYSDLDSDQDGSLTDESGYGNDIDGDGLGRLFDNYSGSGVNNTKGSKATIQDTDGDGIPDWRDDEDDSDGIDTSAEDTSDGSGGGADGNYYNDKTQGGGATPDYLYFNDIDGDGEADGIDLDSDNDGITDAQEAPGVDYGGGTGPFDDNDNDGIFNFRDSDATGFTDADGNGVDDQVDADGDGIPNFFDLDSDNDGIPDGIEGNGGTLPAGQSDNGQYPETAPDADNDGLADGADAGTVTSFPLPDTDGDGILDFLDLDSDSDGISDLLEAGGNDANGDGMLDAFGDTDGDGLGNTVDSDNGGTALPVPNTDAADGPDYIDTDSEDDGNPDFYEGFYEQAPNAHQSSYASRVSDYNATTGSGNTYSTADISPANGTPDYLDDSDGDGIPNLLDPQSAFYFDDDNDGIINLFDTDQSGQSYGAVSGQPDRDSDGTPNVLDGSDVPLPLDFLSFVASARGENVLLTWETTNEINVSHFEVEHSTDGENWSAIGVEDAVNISERINVYNFIHSSAIKGYNFYRLKEVDIDGKNAYSEIIYLVLDSQKITWSLYPNPTQDVIRIQSNVTIPSGKVQIVDMNGRIIHDQEHALGAQAVEIDLSAHGSGVYQLFIELPDDRKVFRVIKK</sequence>
<feature type="region of interest" description="Disordered" evidence="1">
    <location>
        <begin position="2313"/>
        <end position="2384"/>
    </location>
</feature>
<dbReference type="Pfam" id="PF18962">
    <property type="entry name" value="Por_Secre_tail"/>
    <property type="match status" value="1"/>
</dbReference>
<feature type="compositionally biased region" description="Polar residues" evidence="1">
    <location>
        <begin position="2404"/>
        <end position="2416"/>
    </location>
</feature>
<feature type="compositionally biased region" description="Polar residues" evidence="1">
    <location>
        <begin position="1938"/>
        <end position="1953"/>
    </location>
</feature>
<feature type="compositionally biased region" description="Polar residues" evidence="1">
    <location>
        <begin position="1468"/>
        <end position="1484"/>
    </location>
</feature>
<dbReference type="RefSeq" id="WP_115869896.1">
    <property type="nucleotide sequence ID" value="NZ_QREG01000025.1"/>
</dbReference>
<dbReference type="InterPro" id="IPR026444">
    <property type="entry name" value="Secre_tail"/>
</dbReference>